<evidence type="ECO:0000256" key="2">
    <source>
        <dbReference type="ARBA" id="ARBA00004245"/>
    </source>
</evidence>
<dbReference type="PROSITE" id="PS00236">
    <property type="entry name" value="NEUROTR_ION_CHANNEL"/>
    <property type="match status" value="1"/>
</dbReference>
<feature type="region of interest" description="Disordered" evidence="27">
    <location>
        <begin position="1479"/>
        <end position="1532"/>
    </location>
</feature>
<dbReference type="SMART" id="SM00636">
    <property type="entry name" value="Glyco_18"/>
    <property type="match status" value="1"/>
</dbReference>
<evidence type="ECO:0000256" key="5">
    <source>
        <dbReference type="ARBA" id="ARBA00022490"/>
    </source>
</evidence>
<dbReference type="Gene3D" id="2.70.170.10">
    <property type="entry name" value="Neurotransmitter-gated ion-channel ligand-binding domain"/>
    <property type="match status" value="1"/>
</dbReference>
<keyword evidence="5" id="KW-0963">Cytoplasm</keyword>
<dbReference type="NCBIfam" id="TIGR00860">
    <property type="entry name" value="LIC"/>
    <property type="match status" value="1"/>
</dbReference>
<feature type="domain" description="Myosin motor" evidence="29">
    <location>
        <begin position="655"/>
        <end position="790"/>
    </location>
</feature>
<feature type="transmembrane region" description="Helical" evidence="28">
    <location>
        <begin position="2882"/>
        <end position="2900"/>
    </location>
</feature>
<feature type="transmembrane region" description="Helical" evidence="28">
    <location>
        <begin position="2850"/>
        <end position="2875"/>
    </location>
</feature>
<comment type="caution">
    <text evidence="25">Lacks conserved residue(s) required for the propagation of feature annotation.</text>
</comment>
<dbReference type="InterPro" id="IPR036961">
    <property type="entry name" value="Kinesin_motor_dom_sf"/>
</dbReference>
<dbReference type="GO" id="GO:0004674">
    <property type="term" value="F:protein serine/threonine kinase activity"/>
    <property type="evidence" value="ECO:0007669"/>
    <property type="project" value="UniProtKB-KW"/>
</dbReference>
<keyword evidence="11 25" id="KW-0547">Nucleotide-binding</keyword>
<feature type="region of interest" description="Disordered" evidence="27">
    <location>
        <begin position="1571"/>
        <end position="1628"/>
    </location>
</feature>
<dbReference type="Pfam" id="PF00612">
    <property type="entry name" value="IQ"/>
    <property type="match status" value="3"/>
</dbReference>
<dbReference type="GO" id="GO:0004568">
    <property type="term" value="F:chitinase activity"/>
    <property type="evidence" value="ECO:0007669"/>
    <property type="project" value="UniProtKB-ARBA"/>
</dbReference>
<proteinExistence type="inferred from homology"/>
<feature type="compositionally biased region" description="Low complexity" evidence="27">
    <location>
        <begin position="1495"/>
        <end position="1514"/>
    </location>
</feature>
<evidence type="ECO:0000256" key="18">
    <source>
        <dbReference type="ARBA" id="ARBA00023175"/>
    </source>
</evidence>
<dbReference type="Pfam" id="PF02931">
    <property type="entry name" value="Neur_chan_LBD"/>
    <property type="match status" value="1"/>
</dbReference>
<evidence type="ECO:0000256" key="20">
    <source>
        <dbReference type="ARBA" id="ARBA00023273"/>
    </source>
</evidence>
<comment type="subcellular location">
    <subcellularLocation>
        <location evidence="3">Cell projection</location>
    </subcellularLocation>
    <subcellularLocation>
        <location evidence="2">Cytoplasm</location>
        <location evidence="2">Cytoskeleton</location>
    </subcellularLocation>
    <subcellularLocation>
        <location evidence="1">Membrane</location>
        <topology evidence="1">Multi-pass membrane protein</topology>
    </subcellularLocation>
</comment>
<feature type="compositionally biased region" description="Acidic residues" evidence="27">
    <location>
        <begin position="1515"/>
        <end position="1526"/>
    </location>
</feature>
<gene>
    <name evidence="31" type="ORF">JYZ213_LOCUS8765</name>
</gene>
<dbReference type="GO" id="GO:0042995">
    <property type="term" value="C:cell projection"/>
    <property type="evidence" value="ECO:0007669"/>
    <property type="project" value="UniProtKB-SubCell"/>
</dbReference>
<comment type="similarity">
    <text evidence="25">Belongs to the TRAFAC class myosin-kinesin ATPase superfamily. Myosin family.</text>
</comment>
<evidence type="ECO:0000256" key="28">
    <source>
        <dbReference type="SAM" id="Phobius"/>
    </source>
</evidence>
<keyword evidence="7" id="KW-0716">Sensory transduction</keyword>
<keyword evidence="17 28" id="KW-0472">Membrane</keyword>
<keyword evidence="19" id="KW-0206">Cytoskeleton</keyword>
<accession>A0A813X9N3</accession>
<dbReference type="EC" id="2.7.11.1" evidence="4"/>
<evidence type="ECO:0000256" key="17">
    <source>
        <dbReference type="ARBA" id="ARBA00023136"/>
    </source>
</evidence>
<dbReference type="GO" id="GO:0005524">
    <property type="term" value="F:ATP binding"/>
    <property type="evidence" value="ECO:0007669"/>
    <property type="project" value="UniProtKB-UniRule"/>
</dbReference>
<keyword evidence="13 26" id="KW-0378">Hydrolase</keyword>
<dbReference type="Gene3D" id="1.10.510.10">
    <property type="entry name" value="Transferase(Phosphotransferase) domain 1"/>
    <property type="match status" value="1"/>
</dbReference>
<dbReference type="CDD" id="cd18997">
    <property type="entry name" value="LGIC_ECD_nAChR"/>
    <property type="match status" value="1"/>
</dbReference>
<dbReference type="PROSITE" id="PS51910">
    <property type="entry name" value="GH18_2"/>
    <property type="match status" value="1"/>
</dbReference>
<dbReference type="Pfam" id="PF02932">
    <property type="entry name" value="Neur_chan_memb"/>
    <property type="match status" value="1"/>
</dbReference>
<dbReference type="FunFam" id="2.70.170.10:FF:000028">
    <property type="entry name" value="AcetylCholine Receptor"/>
    <property type="match status" value="1"/>
</dbReference>
<evidence type="ECO:0000256" key="23">
    <source>
        <dbReference type="ARBA" id="ARBA00047899"/>
    </source>
</evidence>
<evidence type="ECO:0000256" key="15">
    <source>
        <dbReference type="ARBA" id="ARBA00022989"/>
    </source>
</evidence>
<evidence type="ECO:0000256" key="3">
    <source>
        <dbReference type="ARBA" id="ARBA00004316"/>
    </source>
</evidence>
<feature type="compositionally biased region" description="Polar residues" evidence="27">
    <location>
        <begin position="1603"/>
        <end position="1612"/>
    </location>
</feature>
<keyword evidence="22" id="KW-0844">Vision</keyword>
<feature type="compositionally biased region" description="Low complexity" evidence="27">
    <location>
        <begin position="2364"/>
        <end position="2375"/>
    </location>
</feature>
<evidence type="ECO:0000256" key="11">
    <source>
        <dbReference type="ARBA" id="ARBA00022741"/>
    </source>
</evidence>
<dbReference type="PROSITE" id="PS51456">
    <property type="entry name" value="MYOSIN_MOTOR"/>
    <property type="match status" value="2"/>
</dbReference>
<dbReference type="GO" id="GO:0005975">
    <property type="term" value="P:carbohydrate metabolic process"/>
    <property type="evidence" value="ECO:0007669"/>
    <property type="project" value="InterPro"/>
</dbReference>
<keyword evidence="18 25" id="KW-0505">Motor protein</keyword>
<keyword evidence="21 26" id="KW-0326">Glycosidase</keyword>
<dbReference type="InterPro" id="IPR006201">
    <property type="entry name" value="Neur_channel"/>
</dbReference>
<dbReference type="Gene3D" id="1.20.58.390">
    <property type="entry name" value="Neurotransmitter-gated ion-channel transmembrane domain"/>
    <property type="match status" value="1"/>
</dbReference>
<dbReference type="InterPro" id="IPR036719">
    <property type="entry name" value="Neuro-gated_channel_TM_sf"/>
</dbReference>
<sequence>MILSLINADCGGEFKIVCYFSSWTGIHPEAKNCTHIVYTFARIEDDNTLTGVWNNPLKEFKANKDPDLKVFLAVGGQDYAIRRANEMMSKDEFRQKFVISTTKLLRTHEFDGIDLNFEPSEALGPPSTPNPQLIEDKKRFSVLCKDLQEEYAEEAGRTGRTRLLLTITISGIKKQLESRFELDELAKCADWLNVQTYDYRGSRDKIAEHHSALMPAAGATDDDKDLNQDSAIKYIISTGIEPSKLLLGLPTFGKKFRLTSDLHDLGSPATSVGSVPYTELCRNTMSGWQRVFLDDRKVPIMIKGDEVIGYDDLQSMELKINYAKEQRLGGIVIYPVNYDDSAGQLCNQGKFPIVSLVKELTSNYTVSCLPLTTPPLNTTIAPKNRTKNITPKWKIPRTEYLDWSNEFNDFIRQSLIKDFEARPSVAQMLVHPFITHIPPDGIEVRRRIIQIIHRYKRCYDLSGKKSRETCGVKNGRIRGKSETCSSAAIDASKAAITSYSPTTEALVAPPKRIIQVIGKPYNPPHQIVENHKRAAPPPPFAVENGHYQNDANARIQQQQQPPPQQTQGYKTKRKSPSKRQQKQINEQNENHSPLIKKQPIAPPINDGMPVCHPSLAKKLNNANFYNSTYDSTYAITSSSITNDSPLNPQQQTNSFSTDDLAQLETFDEQSIITYMYDRFLANQIYTYIGDILVAVNPFRSLQIYGKDVMMRYRSSVKSEQPPHIYALADFTYQAMLHDLENQYIVISGESGSGKTQSANFLVKQLTFLGNAPNKSLQEKILQINPLIEGFDWSNEFNDFIRQSLIKDFEARPSVAQMLVHPFITHIPPDGIEVRRRIIQIIHRYKRCYDLSGKKSRETCGVKNGRIRGKSETCSSAAIDASKAAITSYSPTTEALVPPPKRIIQVIGKPYNPPHQIVENHKRAAPPPPFAIENGLYQNDANARIQQQPPPPQQTQGYKTKRKSPSKRQQKQINEQNGNHSPLIKKQPIAPPINDGMPVCHPSLAKKLNNAKFYNSTYDSTYAINSSSITNDSPLNQQQQTNSFSTDDLAQLETFDEQSIITYMYDRFLANQIYTYIGDILVAVNPFRSLQIYGKDVMMRYRSSVKSEQPPHIYALADFTYQAMLHDLENQYIVISGESGSGKTQSANFLVKQLTFLGNAPNKSLQEKILQINPLIEGFGNARTIINDNSSDFTYQAMLHDLENQYIVISGESGSGKTQSANFLVKQLTFLGNAPNKSLQEKILQINPLIEGFGNARTIINDNSSRFGKYLEMLFTKQGRVTGARLSEYLLEKTRVVNQGRAERNFHIFYYLFHGLASSLPNDEKSFYLSTNQTYHYLTTGLQDDHDLSESFKSKFSTIEKCFEIIGFQQNEVKSIYRILAGLLHLGNISFHQNEGHFIDGKTCLTDRYLLQIVCELFGVDIAEFDLALTTCNIVTRGETIQRSTTLQESQSTRDAMAKALYNRLFSWIVNRISALLAPTKDSLNPTTDDESSIHSVQNYNTNNNNNNDNNSNQDDQSENEVDEEENNCSNPMIITSYAPQTIMYGMKRTFDCFDIIQTPPFIIQNETEDIDVDDDDDDEFLNKNNNNNTSSVPSPTNHPVNNHQSTVSINDLNNNNNNNNNNNISSSSDKPIKNLIESWSKVVAASSSSSNWVKIGEQKTNNNVFSNKIIQSHHSRFNLSNRATSETNLALRKKTVENNVKKHYQSSNNLCINTKQSSSPLLLPIRSTNKQDILTKNHINGTTIHSDNQNSTEQNTQNNYDALKIAILDIFGFENFSTNTFEQLCINIANEQIQYYFNQHVFACERQEYINENLSVLPLPAKMDFTFYDNRPLLDMFLNKPVGILALIDEESRFPKASDYTLVDKLNANYSNSPLYIRSKSSFSSNSQHSLSSSSSTLQSIPSFSIMHFNGLVQYDARGFLEKNRDYLAPEIIQVLRSSHVQLVSSLFQSPLTKTGTLQENDNQRYNSSSIEPITNNFDINNTLMPLNASHNRVQATVSTYFRYSLTDLFSKMVHGSPKFVRCFKPNNDRVPGCFDAQTVLEQLKYSGILAAAKIRRYGFSHRIPFANFIQRYSILAYPITVDLPLTRETCENILHKLKMQNWTTGKSKVFLKYYHAEQLTRLYSDMMRAIITIQSYVRMRFIRSRYKQRQYKHSNDMIIQELHRHPKFSRSNADDEQIKKEKAVVCIQSCLRGYLQRYIMKRKNKKKLISPSNFDIAATIIQKCYRGFIVRKAFFLYQQRLSTQILCFLQQIELISNDFFTKIVKTNYCAPFKSIDCLPINSFHNNKYVQKFSQYLFPPPPPLPLPSPFIISSPPLPPPHEPTSIKPSMITSSIPLPPPPPALFLASRSSPRSRHQPIITNQSNRSPSPLSSSSISKFAQVRDIFARAEAASANSHHYHHHQHHHIPLKNPIQTQHLSSNNTTTHQVLSIDQTRSPKPITVLDAVQEYQKQHLNNHQPGYKRFGHLGGGGGIHNNRPLNFNGNNYLKPRGIASFISNNNNKPLLQKKQTPPAIIPSYILSSPKQHQQPLKPITRESSMSTQPKYAFHVLLRKTGQDLSTGQTLSKRRVINETKQIDFRSVLKSRHTLNGGSDNELIIKSNSALQQTTSDSRMRMNDLCQDFRSPFGALTDCSNRTRYNCSDEQRLLYFLLKNYSNNVRPVRNASLPVPVKLGLTLTQIFDMMEKNQILVSNVWLDQEWRDEFLQWNPDDFNGIRRLNLPSKLIWLPDIVLYNNADEFSNSNMMQANAMIDFDGSVFWPIPTRLKSTCQIDVTYFPYDEQECRLKFGSWTYNGFQVSIAERNDAIELSNYVPNGEWDLLDTSYQVNIVRYPCCPEPFPDITFFVRIRRRILYYLYSVVFPCVMLSVLTLLVFCLPPESGEKIALGITVLLAFSVFMLAIAESMPETSEYIPLIGLYLTTVMSVTSISVMMTVLVLNLHYRGPKKNEVPFWLQQLLSLSLVNVVRSFPKSKKFKLPCGSKESTKKKNSVHNTSSNQQLCNLTPANGIKSSYMSINETRSKPRTATITTDLNTIQIDTLSSQESEQKPKRKRLSRSNRQELSMKHRSTSRSTSTGTVQDEIQDTLHTLLRTQKQLERDQKITNDWRAIATKVDKILFYFFLLLTVVSTLLFLVAAPFIRTRAQHKTKLWRGTRRP</sequence>
<feature type="region of interest" description="Disordered" evidence="27">
    <location>
        <begin position="3036"/>
        <end position="3075"/>
    </location>
</feature>
<dbReference type="InterPro" id="IPR036734">
    <property type="entry name" value="Neur_chan_lig-bd_sf"/>
</dbReference>
<dbReference type="GO" id="GO:0007601">
    <property type="term" value="P:visual perception"/>
    <property type="evidence" value="ECO:0007669"/>
    <property type="project" value="UniProtKB-KW"/>
</dbReference>
<dbReference type="GO" id="GO:0005230">
    <property type="term" value="F:extracellular ligand-gated monoatomic ion channel activity"/>
    <property type="evidence" value="ECO:0007669"/>
    <property type="project" value="InterPro"/>
</dbReference>
<dbReference type="SUPFAM" id="SSF90112">
    <property type="entry name" value="Neurotransmitter-gated ion-channel transmembrane pore"/>
    <property type="match status" value="1"/>
</dbReference>
<name>A0A813X9N3_9BILA</name>
<dbReference type="Pfam" id="PF00704">
    <property type="entry name" value="Glyco_hydro_18"/>
    <property type="match status" value="1"/>
</dbReference>
<dbReference type="InterPro" id="IPR001609">
    <property type="entry name" value="Myosin_head_motor_dom-like"/>
</dbReference>
<dbReference type="InterPro" id="IPR006202">
    <property type="entry name" value="Neur_chan_lig-bd"/>
</dbReference>
<feature type="transmembrane region" description="Helical" evidence="28">
    <location>
        <begin position="2912"/>
        <end position="2935"/>
    </location>
</feature>
<dbReference type="Proteomes" id="UP000663845">
    <property type="component" value="Unassembled WGS sequence"/>
</dbReference>
<dbReference type="Gene3D" id="1.20.5.4820">
    <property type="match status" value="1"/>
</dbReference>
<feature type="region of interest" description="Disordered" evidence="27">
    <location>
        <begin position="2975"/>
        <end position="3000"/>
    </location>
</feature>
<dbReference type="GO" id="GO:0016020">
    <property type="term" value="C:membrane"/>
    <property type="evidence" value="ECO:0007669"/>
    <property type="project" value="UniProtKB-SubCell"/>
</dbReference>
<dbReference type="SMART" id="SM00015">
    <property type="entry name" value="IQ"/>
    <property type="match status" value="3"/>
</dbReference>
<dbReference type="InterPro" id="IPR038050">
    <property type="entry name" value="Neuro_actylchol_rec"/>
</dbReference>
<dbReference type="InterPro" id="IPR027417">
    <property type="entry name" value="P-loop_NTPase"/>
</dbReference>
<dbReference type="InterPro" id="IPR052409">
    <property type="entry name" value="Myosin-III_kinase_activity"/>
</dbReference>
<keyword evidence="8" id="KW-0808">Transferase</keyword>
<reference evidence="31" key="1">
    <citation type="submission" date="2021-02" db="EMBL/GenBank/DDBJ databases">
        <authorList>
            <person name="Nowell W R."/>
        </authorList>
    </citation>
    <scope>NUCLEOTIDE SEQUENCE</scope>
</reference>
<evidence type="ECO:0000256" key="22">
    <source>
        <dbReference type="ARBA" id="ARBA00023305"/>
    </source>
</evidence>
<dbReference type="CDD" id="cd23767">
    <property type="entry name" value="IQCD"/>
    <property type="match status" value="2"/>
</dbReference>
<evidence type="ECO:0000256" key="9">
    <source>
        <dbReference type="ARBA" id="ARBA00022692"/>
    </source>
</evidence>
<feature type="region of interest" description="Disordered" evidence="27">
    <location>
        <begin position="2346"/>
        <end position="2375"/>
    </location>
</feature>
<evidence type="ECO:0000256" key="12">
    <source>
        <dbReference type="ARBA" id="ARBA00022777"/>
    </source>
</evidence>
<dbReference type="InterPro" id="IPR029070">
    <property type="entry name" value="Chitinase_insertion_sf"/>
</dbReference>
<dbReference type="SUPFAM" id="SSF63712">
    <property type="entry name" value="Nicotinic receptor ligand binding domain-like"/>
    <property type="match status" value="1"/>
</dbReference>
<evidence type="ECO:0000313" key="32">
    <source>
        <dbReference type="Proteomes" id="UP000663845"/>
    </source>
</evidence>
<feature type="compositionally biased region" description="Polar residues" evidence="27">
    <location>
        <begin position="935"/>
        <end position="944"/>
    </location>
</feature>
<evidence type="ECO:0000256" key="24">
    <source>
        <dbReference type="ARBA" id="ARBA00048679"/>
    </source>
</evidence>
<dbReference type="GO" id="GO:0006032">
    <property type="term" value="P:chitin catabolic process"/>
    <property type="evidence" value="ECO:0007669"/>
    <property type="project" value="UniProtKB-ARBA"/>
</dbReference>
<dbReference type="Gene3D" id="3.20.20.80">
    <property type="entry name" value="Glycosidases"/>
    <property type="match status" value="1"/>
</dbReference>
<evidence type="ECO:0000313" key="31">
    <source>
        <dbReference type="EMBL" id="CAF0867378.1"/>
    </source>
</evidence>
<dbReference type="GO" id="GO:0004888">
    <property type="term" value="F:transmembrane signaling receptor activity"/>
    <property type="evidence" value="ECO:0007669"/>
    <property type="project" value="InterPro"/>
</dbReference>
<dbReference type="InterPro" id="IPR001223">
    <property type="entry name" value="Glyco_hydro18_cat"/>
</dbReference>
<evidence type="ECO:0000256" key="16">
    <source>
        <dbReference type="ARBA" id="ARBA00023123"/>
    </source>
</evidence>
<feature type="region of interest" description="Disordered" evidence="27">
    <location>
        <begin position="913"/>
        <end position="990"/>
    </location>
</feature>
<dbReference type="Gene3D" id="3.40.850.10">
    <property type="entry name" value="Kinesin motor domain"/>
    <property type="match status" value="4"/>
</dbReference>
<evidence type="ECO:0000256" key="4">
    <source>
        <dbReference type="ARBA" id="ARBA00012513"/>
    </source>
</evidence>
<dbReference type="SUPFAM" id="SSF56112">
    <property type="entry name" value="Protein kinase-like (PK-like)"/>
    <property type="match status" value="2"/>
</dbReference>
<dbReference type="PROSITE" id="PS01095">
    <property type="entry name" value="GH18_1"/>
    <property type="match status" value="1"/>
</dbReference>
<protein>
    <recommendedName>
        <fullName evidence="4">non-specific serine/threonine protein kinase</fullName>
        <ecNumber evidence="4">2.7.11.1</ecNumber>
    </recommendedName>
</protein>
<dbReference type="GO" id="GO:0000146">
    <property type="term" value="F:microfilament motor activity"/>
    <property type="evidence" value="ECO:0007669"/>
    <property type="project" value="TreeGrafter"/>
</dbReference>
<keyword evidence="15 28" id="KW-1133">Transmembrane helix</keyword>
<feature type="region of interest" description="Actin-binding" evidence="25">
    <location>
        <begin position="2006"/>
        <end position="2028"/>
    </location>
</feature>
<feature type="compositionally biased region" description="Low complexity" evidence="27">
    <location>
        <begin position="1582"/>
        <end position="1602"/>
    </location>
</feature>
<dbReference type="SUPFAM" id="SSF54556">
    <property type="entry name" value="Chitinase insertion domain"/>
    <property type="match status" value="1"/>
</dbReference>
<feature type="binding site" evidence="25">
    <location>
        <begin position="748"/>
        <end position="755"/>
    </location>
    <ligand>
        <name>ATP</name>
        <dbReference type="ChEBI" id="CHEBI:30616"/>
    </ligand>
</feature>
<feature type="region of interest" description="Disordered" evidence="27">
    <location>
        <begin position="524"/>
        <end position="605"/>
    </location>
</feature>
<feature type="domain" description="GH18" evidence="30">
    <location>
        <begin position="14"/>
        <end position="364"/>
    </location>
</feature>
<dbReference type="PROSITE" id="PS50096">
    <property type="entry name" value="IQ"/>
    <property type="match status" value="3"/>
</dbReference>
<evidence type="ECO:0000256" key="6">
    <source>
        <dbReference type="ARBA" id="ARBA00022527"/>
    </source>
</evidence>
<dbReference type="InterPro" id="IPR017853">
    <property type="entry name" value="GH"/>
</dbReference>
<dbReference type="Pfam" id="PF00063">
    <property type="entry name" value="Myosin_head"/>
    <property type="match status" value="3"/>
</dbReference>
<keyword evidence="20" id="KW-0966">Cell projection</keyword>
<evidence type="ECO:0000256" key="25">
    <source>
        <dbReference type="PROSITE-ProRule" id="PRU00782"/>
    </source>
</evidence>
<evidence type="ECO:0000259" key="30">
    <source>
        <dbReference type="PROSITE" id="PS51910"/>
    </source>
</evidence>
<evidence type="ECO:0000256" key="27">
    <source>
        <dbReference type="SAM" id="MobiDB-lite"/>
    </source>
</evidence>
<keyword evidence="14 25" id="KW-0067">ATP-binding</keyword>
<keyword evidence="9 28" id="KW-0812">Transmembrane</keyword>
<dbReference type="GO" id="GO:0016459">
    <property type="term" value="C:myosin complex"/>
    <property type="evidence" value="ECO:0007669"/>
    <property type="project" value="UniProtKB-KW"/>
</dbReference>
<keyword evidence="16 25" id="KW-0518">Myosin</keyword>
<feature type="domain" description="Myosin motor" evidence="29">
    <location>
        <begin position="1043"/>
        <end position="2128"/>
    </location>
</feature>
<evidence type="ECO:0000256" key="21">
    <source>
        <dbReference type="ARBA" id="ARBA00023295"/>
    </source>
</evidence>
<evidence type="ECO:0000256" key="1">
    <source>
        <dbReference type="ARBA" id="ARBA00004141"/>
    </source>
</evidence>
<dbReference type="Gene3D" id="1.20.5.190">
    <property type="match status" value="1"/>
</dbReference>
<dbReference type="CDD" id="cd19051">
    <property type="entry name" value="LGIC_TM_cation"/>
    <property type="match status" value="1"/>
</dbReference>
<feature type="transmembrane region" description="Helical" evidence="28">
    <location>
        <begin position="3113"/>
        <end position="3136"/>
    </location>
</feature>
<comment type="catalytic activity">
    <reaction evidence="23">
        <text>L-threonyl-[protein] + ATP = O-phospho-L-threonyl-[protein] + ADP + H(+)</text>
        <dbReference type="Rhea" id="RHEA:46608"/>
        <dbReference type="Rhea" id="RHEA-COMP:11060"/>
        <dbReference type="Rhea" id="RHEA-COMP:11605"/>
        <dbReference type="ChEBI" id="CHEBI:15378"/>
        <dbReference type="ChEBI" id="CHEBI:30013"/>
        <dbReference type="ChEBI" id="CHEBI:30616"/>
        <dbReference type="ChEBI" id="CHEBI:61977"/>
        <dbReference type="ChEBI" id="CHEBI:456216"/>
        <dbReference type="EC" id="2.7.11.1"/>
    </reaction>
</comment>
<keyword evidence="12" id="KW-0418">Kinase</keyword>
<dbReference type="InterPro" id="IPR001579">
    <property type="entry name" value="Glyco_hydro_18_chit_AS"/>
</dbReference>
<keyword evidence="6" id="KW-0723">Serine/threonine-protein kinase</keyword>
<comment type="catalytic activity">
    <reaction evidence="24">
        <text>L-seryl-[protein] + ATP = O-phospho-L-seryl-[protein] + ADP + H(+)</text>
        <dbReference type="Rhea" id="RHEA:17989"/>
        <dbReference type="Rhea" id="RHEA-COMP:9863"/>
        <dbReference type="Rhea" id="RHEA-COMP:11604"/>
        <dbReference type="ChEBI" id="CHEBI:15378"/>
        <dbReference type="ChEBI" id="CHEBI:29999"/>
        <dbReference type="ChEBI" id="CHEBI:30616"/>
        <dbReference type="ChEBI" id="CHEBI:83421"/>
        <dbReference type="ChEBI" id="CHEBI:456216"/>
        <dbReference type="EC" id="2.7.11.1"/>
    </reaction>
</comment>
<evidence type="ECO:0000256" key="26">
    <source>
        <dbReference type="RuleBase" id="RU000489"/>
    </source>
</evidence>
<dbReference type="InterPro" id="IPR011583">
    <property type="entry name" value="Chitinase_II/V-like_cat"/>
</dbReference>
<feature type="binding site" evidence="25">
    <location>
        <begin position="1210"/>
        <end position="1217"/>
    </location>
    <ligand>
        <name>ATP</name>
        <dbReference type="ChEBI" id="CHEBI:30616"/>
    </ligand>
</feature>
<feature type="compositionally biased region" description="Polar residues" evidence="27">
    <location>
        <begin position="2988"/>
        <end position="3000"/>
    </location>
</feature>
<evidence type="ECO:0000256" key="7">
    <source>
        <dbReference type="ARBA" id="ARBA00022606"/>
    </source>
</evidence>
<keyword evidence="10" id="KW-0677">Repeat</keyword>
<dbReference type="SUPFAM" id="SSF52540">
    <property type="entry name" value="P-loop containing nucleoside triphosphate hydrolases"/>
    <property type="match status" value="4"/>
</dbReference>
<keyword evidence="25" id="KW-0009">Actin-binding</keyword>
<dbReference type="EMBL" id="CAJNOG010000060">
    <property type="protein sequence ID" value="CAF0867378.1"/>
    <property type="molecule type" value="Genomic_DNA"/>
</dbReference>
<dbReference type="InterPro" id="IPR006029">
    <property type="entry name" value="Neurotrans-gated_channel_TM"/>
</dbReference>
<dbReference type="InterPro" id="IPR018000">
    <property type="entry name" value="Neurotransmitter_ion_chnl_CS"/>
</dbReference>
<dbReference type="GO" id="GO:0030832">
    <property type="term" value="P:regulation of actin filament length"/>
    <property type="evidence" value="ECO:0007669"/>
    <property type="project" value="TreeGrafter"/>
</dbReference>
<dbReference type="SMART" id="SM00242">
    <property type="entry name" value="MYSc"/>
    <property type="match status" value="1"/>
</dbReference>
<dbReference type="GO" id="GO:0008061">
    <property type="term" value="F:chitin binding"/>
    <property type="evidence" value="ECO:0007669"/>
    <property type="project" value="InterPro"/>
</dbReference>
<feature type="compositionally biased region" description="Low complexity" evidence="27">
    <location>
        <begin position="1613"/>
        <end position="1623"/>
    </location>
</feature>
<dbReference type="InterPro" id="IPR011009">
    <property type="entry name" value="Kinase-like_dom_sf"/>
</dbReference>
<dbReference type="PANTHER" id="PTHR46256">
    <property type="entry name" value="AGAP011099-PA"/>
    <property type="match status" value="1"/>
</dbReference>
<feature type="compositionally biased region" description="Basic residues" evidence="27">
    <location>
        <begin position="958"/>
        <end position="969"/>
    </location>
</feature>
<comment type="caution">
    <text evidence="31">The sequence shown here is derived from an EMBL/GenBank/DDBJ whole genome shotgun (WGS) entry which is preliminary data.</text>
</comment>
<dbReference type="PRINTS" id="PR00193">
    <property type="entry name" value="MYOSINHEAVY"/>
</dbReference>
<dbReference type="FunFam" id="1.20.58.390:FF:000043">
    <property type="entry name" value="AcetylCholine Receptor"/>
    <property type="match status" value="1"/>
</dbReference>
<dbReference type="SUPFAM" id="SSF51445">
    <property type="entry name" value="(Trans)glycosidases"/>
    <property type="match status" value="1"/>
</dbReference>
<dbReference type="Gene3D" id="1.20.120.720">
    <property type="entry name" value="Myosin VI head, motor domain, U50 subdomain"/>
    <property type="match status" value="1"/>
</dbReference>
<evidence type="ECO:0000256" key="10">
    <source>
        <dbReference type="ARBA" id="ARBA00022737"/>
    </source>
</evidence>
<dbReference type="PANTHER" id="PTHR46256:SF3">
    <property type="entry name" value="MYOSIN MOTOR DOMAIN-CONTAINING PROTEIN"/>
    <property type="match status" value="1"/>
</dbReference>
<evidence type="ECO:0000256" key="13">
    <source>
        <dbReference type="ARBA" id="ARBA00022801"/>
    </source>
</evidence>
<evidence type="ECO:0000259" key="29">
    <source>
        <dbReference type="PROSITE" id="PS51456"/>
    </source>
</evidence>
<evidence type="ECO:0000256" key="14">
    <source>
        <dbReference type="ARBA" id="ARBA00022840"/>
    </source>
</evidence>
<organism evidence="31 32">
    <name type="scientific">Adineta steineri</name>
    <dbReference type="NCBI Taxonomy" id="433720"/>
    <lineage>
        <taxon>Eukaryota</taxon>
        <taxon>Metazoa</taxon>
        <taxon>Spiralia</taxon>
        <taxon>Gnathifera</taxon>
        <taxon>Rotifera</taxon>
        <taxon>Eurotatoria</taxon>
        <taxon>Bdelloidea</taxon>
        <taxon>Adinetida</taxon>
        <taxon>Adinetidae</taxon>
        <taxon>Adineta</taxon>
    </lineage>
</organism>
<evidence type="ECO:0000256" key="19">
    <source>
        <dbReference type="ARBA" id="ARBA00023212"/>
    </source>
</evidence>
<evidence type="ECO:0000256" key="8">
    <source>
        <dbReference type="ARBA" id="ARBA00022679"/>
    </source>
</evidence>
<feature type="compositionally biased region" description="Polar residues" evidence="27">
    <location>
        <begin position="546"/>
        <end position="555"/>
    </location>
</feature>
<dbReference type="Gene3D" id="1.20.58.530">
    <property type="match status" value="1"/>
</dbReference>
<dbReference type="GO" id="GO:0003779">
    <property type="term" value="F:actin binding"/>
    <property type="evidence" value="ECO:0007669"/>
    <property type="project" value="UniProtKB-KW"/>
</dbReference>
<feature type="compositionally biased region" description="Basic residues" evidence="27">
    <location>
        <begin position="570"/>
        <end position="581"/>
    </location>
</feature>
<dbReference type="InterPro" id="IPR000048">
    <property type="entry name" value="IQ_motif_EF-hand-BS"/>
</dbReference>
<dbReference type="Gene3D" id="3.10.50.10">
    <property type="match status" value="1"/>
</dbReference>